<accession>A0ABN6H3Y0</accession>
<dbReference type="RefSeq" id="WP_338690202.1">
    <property type="nucleotide sequence ID" value="NZ_AP024702.1"/>
</dbReference>
<gene>
    <name evidence="1" type="ORF">HAHE_17110</name>
</gene>
<dbReference type="Pfam" id="PF14094">
    <property type="entry name" value="DUF4272"/>
    <property type="match status" value="1"/>
</dbReference>
<keyword evidence="2" id="KW-1185">Reference proteome</keyword>
<proteinExistence type="predicted"/>
<dbReference type="EMBL" id="AP024702">
    <property type="protein sequence ID" value="BCX47803.1"/>
    <property type="molecule type" value="Genomic_DNA"/>
</dbReference>
<evidence type="ECO:0008006" key="3">
    <source>
        <dbReference type="Google" id="ProtNLM"/>
    </source>
</evidence>
<sequence>MIDPELVKQESIKLIRSWGLPVIDHLPTLETEDELSPQSAEDVSRRCVIIRHVVGIGFGGNTKMLRDAVERFGLMTSASEHERDMLTRYDHTEEEKIDAQWLVECMQSLAWCLGLAPLEHFKDCDDDLGSKFPDPLSEPFDFIASASLRPFVEIYQQADIHYRLHWAARNARLSASEFPVRERFLRERRRALDWVIGVEADWDNVPSDT</sequence>
<evidence type="ECO:0000313" key="1">
    <source>
        <dbReference type="EMBL" id="BCX47803.1"/>
    </source>
</evidence>
<dbReference type="Proteomes" id="UP001374893">
    <property type="component" value="Chromosome"/>
</dbReference>
<name>A0ABN6H3Y0_9BACT</name>
<dbReference type="InterPro" id="IPR025368">
    <property type="entry name" value="DUF4272"/>
</dbReference>
<organism evidence="1 2">
    <name type="scientific">Haloferula helveola</name>
    <dbReference type="NCBI Taxonomy" id="490095"/>
    <lineage>
        <taxon>Bacteria</taxon>
        <taxon>Pseudomonadati</taxon>
        <taxon>Verrucomicrobiota</taxon>
        <taxon>Verrucomicrobiia</taxon>
        <taxon>Verrucomicrobiales</taxon>
        <taxon>Verrucomicrobiaceae</taxon>
        <taxon>Haloferula</taxon>
    </lineage>
</organism>
<reference evidence="1 2" key="1">
    <citation type="submission" date="2021-06" db="EMBL/GenBank/DDBJ databases">
        <title>Complete genome of Haloferula helveola possessing various polysaccharide degrading enzymes.</title>
        <authorList>
            <person name="Takami H."/>
            <person name="Huang C."/>
            <person name="Hamasaki K."/>
        </authorList>
    </citation>
    <scope>NUCLEOTIDE SEQUENCE [LARGE SCALE GENOMIC DNA]</scope>
    <source>
        <strain evidence="1 2">CN-1</strain>
    </source>
</reference>
<evidence type="ECO:0000313" key="2">
    <source>
        <dbReference type="Proteomes" id="UP001374893"/>
    </source>
</evidence>
<protein>
    <recommendedName>
        <fullName evidence="3">DUF4272 domain-containing protein</fullName>
    </recommendedName>
</protein>